<feature type="compositionally biased region" description="Basic and acidic residues" evidence="1">
    <location>
        <begin position="278"/>
        <end position="292"/>
    </location>
</feature>
<feature type="transmembrane region" description="Helical" evidence="2">
    <location>
        <begin position="392"/>
        <end position="413"/>
    </location>
</feature>
<protein>
    <recommendedName>
        <fullName evidence="3">Integrase zinc-binding domain-containing protein</fullName>
    </recommendedName>
</protein>
<dbReference type="GeneID" id="87952675"/>
<feature type="domain" description="Integrase zinc-binding" evidence="3">
    <location>
        <begin position="860"/>
        <end position="896"/>
    </location>
</feature>
<feature type="region of interest" description="Disordered" evidence="1">
    <location>
        <begin position="143"/>
        <end position="368"/>
    </location>
</feature>
<name>A0ABZ1CSG8_9TREE</name>
<feature type="region of interest" description="Disordered" evidence="1">
    <location>
        <begin position="92"/>
        <end position="127"/>
    </location>
</feature>
<dbReference type="Gene3D" id="1.10.340.70">
    <property type="match status" value="1"/>
</dbReference>
<feature type="compositionally biased region" description="Pro residues" evidence="1">
    <location>
        <begin position="33"/>
        <end position="50"/>
    </location>
</feature>
<dbReference type="Pfam" id="PF17921">
    <property type="entry name" value="Integrase_H2C2"/>
    <property type="match status" value="1"/>
</dbReference>
<feature type="compositionally biased region" description="Basic and acidic residues" evidence="1">
    <location>
        <begin position="65"/>
        <end position="76"/>
    </location>
</feature>
<feature type="compositionally biased region" description="Polar residues" evidence="1">
    <location>
        <begin position="727"/>
        <end position="760"/>
    </location>
</feature>
<feature type="compositionally biased region" description="Polar residues" evidence="1">
    <location>
        <begin position="333"/>
        <end position="346"/>
    </location>
</feature>
<evidence type="ECO:0000313" key="5">
    <source>
        <dbReference type="Proteomes" id="UP001329825"/>
    </source>
</evidence>
<evidence type="ECO:0000259" key="3">
    <source>
        <dbReference type="Pfam" id="PF17921"/>
    </source>
</evidence>
<accession>A0ABZ1CSG8</accession>
<feature type="compositionally biased region" description="Polar residues" evidence="1">
    <location>
        <begin position="262"/>
        <end position="273"/>
    </location>
</feature>
<reference evidence="4 5" key="1">
    <citation type="submission" date="2024-01" db="EMBL/GenBank/DDBJ databases">
        <title>Comparative genomics of Cryptococcus and Kwoniella reveals pathogenesis evolution and contrasting modes of karyotype evolution via chromosome fusion or intercentromeric recombination.</title>
        <authorList>
            <person name="Coelho M.A."/>
            <person name="David-Palma M."/>
            <person name="Shea T."/>
            <person name="Bowers K."/>
            <person name="McGinley-Smith S."/>
            <person name="Mohammad A.W."/>
            <person name="Gnirke A."/>
            <person name="Yurkov A.M."/>
            <person name="Nowrousian M."/>
            <person name="Sun S."/>
            <person name="Cuomo C.A."/>
            <person name="Heitman J."/>
        </authorList>
    </citation>
    <scope>NUCLEOTIDE SEQUENCE [LARGE SCALE GENOMIC DNA]</scope>
    <source>
        <strain evidence="4">CBS 11374</strain>
    </source>
</reference>
<dbReference type="InterPro" id="IPR041588">
    <property type="entry name" value="Integrase_H2C2"/>
</dbReference>
<feature type="transmembrane region" description="Helical" evidence="2">
    <location>
        <begin position="616"/>
        <end position="635"/>
    </location>
</feature>
<evidence type="ECO:0000256" key="2">
    <source>
        <dbReference type="SAM" id="Phobius"/>
    </source>
</evidence>
<feature type="compositionally biased region" description="Polar residues" evidence="1">
    <location>
        <begin position="1"/>
        <end position="14"/>
    </location>
</feature>
<sequence length="919" mass="102881">MVSSPRSSDYSSENPFEYSTARPPTGFSAIIPSPHPNPPREPLPTIPPTPSTTTTDNQTSSKHYIYHDEHESKYGPDEAEVKALDESYHRSDWMSTAQTTSDWSRSSYIPTSRPPQTGKSFLTPGWTSKTTPKVQFAEEQELAFDSPSEFTPFQTAKTTASHEHNRLPRGKQSNKNEWNHTEDTLPSIISFSNLTNSKPKISNPSHSMSPSQRSSPSSVPKPPSNLVPPSVSPNMVTREDHDPFSDPMSSKSEIHQRVGYSISRSNTPESNIDAQLRLQDRDAKKSRNETRPKANTQQTTLLDPTDQNRLGRMSVAPARYTLPHPRRDKQLKYDSSLTQPPSANAKSSKRRHALDQVDKKAHKPQSNHKVGMAVRSKLLWYRMKTSKVGKSYLTWRPFISPCLALVCALILTVSNGISTNSLSVFIKIPKDVFNTPRTGAGDVPIGLGAWGWCQLNNDDNTICQSYTNSDFISKNGNFTIPADSSLDTLSSLLTALTSLTWLLATFQIMTAFLHFYLFFALSIPFNHLVESTLPRLSTGTTHANQSEKKDDVMPYHGTSRAKSKLSSLQPKISGEGKDLVVAEVDLRVKCERIPYEGYEWVWWAWWGHRRSPLQSIFAHLVGILGLATFAVTCKLKNEITHSTNSGDIEFGNGAYMSLMTVLFTLDTFILSFIYLFNFKSNFHIFLNPPSPSPRVLLLPPSEKPMQHHRRTGLASFFAPHSAPLGGRSSNGKAITNRSSKSNAATSTDGNTDTWLENTLPTKPELDEETVRWLSLYPQDMELVPLISGLRMGKRTNKSDFLLSEVGLLYLRPDNGIPEQQALLVPPKGVIRIELIQDAHFDAHPDYPPSLASEFQEGQIAHNRLEVMVDILSSTFWWNGMAIDCKEFVENCNTCVERLKDKEGSILSFPQLKKNNRPSY</sequence>
<feature type="compositionally biased region" description="Polar residues" evidence="1">
    <location>
        <begin position="148"/>
        <end position="159"/>
    </location>
</feature>
<keyword evidence="2" id="KW-1133">Transmembrane helix</keyword>
<feature type="compositionally biased region" description="Polar residues" evidence="1">
    <location>
        <begin position="93"/>
        <end position="127"/>
    </location>
</feature>
<dbReference type="RefSeq" id="XP_062788361.1">
    <property type="nucleotide sequence ID" value="XM_062932310.1"/>
</dbReference>
<feature type="compositionally biased region" description="Low complexity" evidence="1">
    <location>
        <begin position="202"/>
        <end position="218"/>
    </location>
</feature>
<dbReference type="Proteomes" id="UP001329825">
    <property type="component" value="Chromosome 1"/>
</dbReference>
<keyword evidence="2" id="KW-0812">Transmembrane</keyword>
<evidence type="ECO:0000313" key="4">
    <source>
        <dbReference type="EMBL" id="WRT63621.1"/>
    </source>
</evidence>
<feature type="region of interest" description="Disordered" evidence="1">
    <location>
        <begin position="1"/>
        <end position="76"/>
    </location>
</feature>
<feature type="transmembrane region" description="Helical" evidence="2">
    <location>
        <begin position="655"/>
        <end position="676"/>
    </location>
</feature>
<feature type="region of interest" description="Disordered" evidence="1">
    <location>
        <begin position="538"/>
        <end position="557"/>
    </location>
</feature>
<feature type="compositionally biased region" description="Polar residues" evidence="1">
    <location>
        <begin position="187"/>
        <end position="200"/>
    </location>
</feature>
<feature type="compositionally biased region" description="Low complexity" evidence="1">
    <location>
        <begin position="296"/>
        <end position="307"/>
    </location>
</feature>
<keyword evidence="5" id="KW-1185">Reference proteome</keyword>
<proteinExistence type="predicted"/>
<dbReference type="EMBL" id="CP141881">
    <property type="protein sequence ID" value="WRT63621.1"/>
    <property type="molecule type" value="Genomic_DNA"/>
</dbReference>
<feature type="transmembrane region" description="Helical" evidence="2">
    <location>
        <begin position="499"/>
        <end position="521"/>
    </location>
</feature>
<gene>
    <name evidence="4" type="ORF">IL334_000544</name>
</gene>
<keyword evidence="2" id="KW-0472">Membrane</keyword>
<organism evidence="4 5">
    <name type="scientific">Kwoniella shivajii</name>
    <dbReference type="NCBI Taxonomy" id="564305"/>
    <lineage>
        <taxon>Eukaryota</taxon>
        <taxon>Fungi</taxon>
        <taxon>Dikarya</taxon>
        <taxon>Basidiomycota</taxon>
        <taxon>Agaricomycotina</taxon>
        <taxon>Tremellomycetes</taxon>
        <taxon>Tremellales</taxon>
        <taxon>Cryptococcaceae</taxon>
        <taxon>Kwoniella</taxon>
    </lineage>
</organism>
<feature type="region of interest" description="Disordered" evidence="1">
    <location>
        <begin position="718"/>
        <end position="760"/>
    </location>
</feature>
<evidence type="ECO:0000256" key="1">
    <source>
        <dbReference type="SAM" id="MobiDB-lite"/>
    </source>
</evidence>